<evidence type="ECO:0000256" key="8">
    <source>
        <dbReference type="ARBA" id="ARBA00022989"/>
    </source>
</evidence>
<dbReference type="PANTHER" id="PTHR46059">
    <property type="entry name" value="BETA-GALACTOSIDE ALPHA-2,6-SIALYLTRANSFERASE"/>
    <property type="match status" value="1"/>
</dbReference>
<sequence length="614" mass="68075">MWASLHYLTWFQSGQLAVLNRVSARAADAPLSKRDAMSPVHALVTPGTQSARDGTLAVLHYSCPLPSVHCTVAVRESPSEPRHLSRALWEPAVGSRDPTVTWSLSCPAHPGPEGGGHWDEVEHEALEAAGSGRDAGLGPAVPGAAVLLHGLPDGRVSLHRPALPRRDPAPGLPPGHQPRHHGLAFRTHRPRPPGGRRAADADPRSLAAWSTFGTTGGNPRDKVTRTRDRPVGNSEAEDEGEEEAGVEEEEEVEEEVEEEEEEEEEGGTARTTPRSKARWENIDDLEEYYFSRSKSAILGLWRGEASAAMLSPRLQKAMKDYLGANKHRVAYGGVRRAGRGGREVLCELKQRARVRALDGTELPFSRLGWDRLVPPRPLDQLSSPGFRTCAVVTSAGAILNSSLGKEIDSHDAVLRFNAAPTGGYENDVGNKTTIRIINSQILANPKQHFNTSSLYKDVTLVAWDPAPYTANLLKWYNSPDYNLFSPYVQRRLRQPAQPFYILHPKFIWQLWDVIQGNTQENIQPNPPSSGFIGILLMMWLCEEVHVYEYIPSLRQTDLCHYYEQYYDSACTLGAYHPLLYEKMLVQRMNTGSEHDLKRKGKVTLPGFRSVGCDP</sequence>
<protein>
    <recommendedName>
        <fullName evidence="3">Beta-galactoside alpha-2,6-sialyltransferase 2</fullName>
        <ecNumber evidence="17">2.4.3.1</ecNumber>
    </recommendedName>
    <alternativeName>
        <fullName evidence="14">CMP-N-acetylneuraminate-beta-galactosamide-alpha-2,6-sialyltransferase 2</fullName>
    </alternativeName>
    <alternativeName>
        <fullName evidence="13">ST6Gal II</fullName>
    </alternativeName>
    <alternativeName>
        <fullName evidence="15">Sialyltransferase 2</fullName>
    </alternativeName>
</protein>
<dbReference type="EMBL" id="JAFJMO010000015">
    <property type="protein sequence ID" value="KAJ8256126.1"/>
    <property type="molecule type" value="Genomic_DNA"/>
</dbReference>
<dbReference type="InterPro" id="IPR001675">
    <property type="entry name" value="Glyco_trans_29"/>
</dbReference>
<gene>
    <name evidence="20" type="ORF">COCON_G00199900</name>
</gene>
<feature type="compositionally biased region" description="Acidic residues" evidence="19">
    <location>
        <begin position="235"/>
        <end position="266"/>
    </location>
</feature>
<comment type="caution">
    <text evidence="20">The sequence shown here is derived from an EMBL/GenBank/DDBJ whole genome shotgun (WGS) entry which is preliminary data.</text>
</comment>
<keyword evidence="10" id="KW-0472">Membrane</keyword>
<keyword evidence="4" id="KW-0328">Glycosyltransferase</keyword>
<dbReference type="GO" id="GO:0097503">
    <property type="term" value="P:sialylation"/>
    <property type="evidence" value="ECO:0007669"/>
    <property type="project" value="TreeGrafter"/>
</dbReference>
<feature type="region of interest" description="Disordered" evidence="19">
    <location>
        <begin position="157"/>
        <end position="275"/>
    </location>
</feature>
<evidence type="ECO:0000256" key="1">
    <source>
        <dbReference type="ARBA" id="ARBA00004447"/>
    </source>
</evidence>
<evidence type="ECO:0000256" key="9">
    <source>
        <dbReference type="ARBA" id="ARBA00023034"/>
    </source>
</evidence>
<evidence type="ECO:0000256" key="11">
    <source>
        <dbReference type="ARBA" id="ARBA00023157"/>
    </source>
</evidence>
<evidence type="ECO:0000256" key="3">
    <source>
        <dbReference type="ARBA" id="ARBA00020782"/>
    </source>
</evidence>
<dbReference type="GO" id="GO:0032580">
    <property type="term" value="C:Golgi cisterna membrane"/>
    <property type="evidence" value="ECO:0007669"/>
    <property type="project" value="UniProtKB-SubCell"/>
</dbReference>
<evidence type="ECO:0000256" key="7">
    <source>
        <dbReference type="ARBA" id="ARBA00022968"/>
    </source>
</evidence>
<dbReference type="Proteomes" id="UP001152803">
    <property type="component" value="Unassembled WGS sequence"/>
</dbReference>
<name>A0A9Q1HPL1_CONCO</name>
<keyword evidence="7" id="KW-0735">Signal-anchor</keyword>
<comment type="subcellular location">
    <subcellularLocation>
        <location evidence="1">Golgi apparatus</location>
        <location evidence="1">Golgi stack membrane</location>
        <topology evidence="1">Single-pass type II membrane protein</topology>
    </subcellularLocation>
</comment>
<proteinExistence type="inferred from homology"/>
<keyword evidence="5" id="KW-0808">Transferase</keyword>
<evidence type="ECO:0000256" key="6">
    <source>
        <dbReference type="ARBA" id="ARBA00022692"/>
    </source>
</evidence>
<evidence type="ECO:0000256" key="15">
    <source>
        <dbReference type="ARBA" id="ARBA00032076"/>
    </source>
</evidence>
<keyword evidence="9" id="KW-0333">Golgi apparatus</keyword>
<feature type="compositionally biased region" description="Basic residues" evidence="19">
    <location>
        <begin position="177"/>
        <end position="191"/>
    </location>
</feature>
<evidence type="ECO:0000256" key="13">
    <source>
        <dbReference type="ARBA" id="ARBA00030410"/>
    </source>
</evidence>
<evidence type="ECO:0000256" key="14">
    <source>
        <dbReference type="ARBA" id="ARBA00030509"/>
    </source>
</evidence>
<organism evidence="20 21">
    <name type="scientific">Conger conger</name>
    <name type="common">Conger eel</name>
    <name type="synonym">Muraena conger</name>
    <dbReference type="NCBI Taxonomy" id="82655"/>
    <lineage>
        <taxon>Eukaryota</taxon>
        <taxon>Metazoa</taxon>
        <taxon>Chordata</taxon>
        <taxon>Craniata</taxon>
        <taxon>Vertebrata</taxon>
        <taxon>Euteleostomi</taxon>
        <taxon>Actinopterygii</taxon>
        <taxon>Neopterygii</taxon>
        <taxon>Teleostei</taxon>
        <taxon>Anguilliformes</taxon>
        <taxon>Congridae</taxon>
        <taxon>Conger</taxon>
    </lineage>
</organism>
<comment type="similarity">
    <text evidence="2">Belongs to the glycosyltransferase 29 family.</text>
</comment>
<dbReference type="OrthoDB" id="10264956at2759"/>
<accession>A0A9Q1HPL1</accession>
<keyword evidence="12" id="KW-0325">Glycoprotein</keyword>
<dbReference type="InterPro" id="IPR038578">
    <property type="entry name" value="GT29-like_sf"/>
</dbReference>
<keyword evidence="8" id="KW-1133">Transmembrane helix</keyword>
<dbReference type="AlphaFoldDB" id="A0A9Q1HPL1"/>
<keyword evidence="6" id="KW-0812">Transmembrane</keyword>
<evidence type="ECO:0000313" key="21">
    <source>
        <dbReference type="Proteomes" id="UP001152803"/>
    </source>
</evidence>
<dbReference type="PANTHER" id="PTHR46059:SF3">
    <property type="entry name" value="BETA-GALACTOSIDE ALPHA-2,6-SIALYLTRANSFERASE 2"/>
    <property type="match status" value="1"/>
</dbReference>
<feature type="compositionally biased region" description="Basic and acidic residues" evidence="19">
    <location>
        <begin position="219"/>
        <end position="230"/>
    </location>
</feature>
<dbReference type="GO" id="GO:0003835">
    <property type="term" value="F:beta-galactoside alpha-2,6-sialyltransferase activity"/>
    <property type="evidence" value="ECO:0007669"/>
    <property type="project" value="UniProtKB-EC"/>
</dbReference>
<dbReference type="Gene3D" id="3.90.1480.20">
    <property type="entry name" value="Glycosyl transferase family 29"/>
    <property type="match status" value="1"/>
</dbReference>
<evidence type="ECO:0000256" key="12">
    <source>
        <dbReference type="ARBA" id="ARBA00023180"/>
    </source>
</evidence>
<evidence type="ECO:0000256" key="2">
    <source>
        <dbReference type="ARBA" id="ARBA00006003"/>
    </source>
</evidence>
<evidence type="ECO:0000256" key="16">
    <source>
        <dbReference type="ARBA" id="ARBA00034249"/>
    </source>
</evidence>
<reference evidence="20" key="1">
    <citation type="journal article" date="2023" name="Science">
        <title>Genome structures resolve the early diversification of teleost fishes.</title>
        <authorList>
            <person name="Parey E."/>
            <person name="Louis A."/>
            <person name="Montfort J."/>
            <person name="Bouchez O."/>
            <person name="Roques C."/>
            <person name="Iampietro C."/>
            <person name="Lluch J."/>
            <person name="Castinel A."/>
            <person name="Donnadieu C."/>
            <person name="Desvignes T."/>
            <person name="Floi Bucao C."/>
            <person name="Jouanno E."/>
            <person name="Wen M."/>
            <person name="Mejri S."/>
            <person name="Dirks R."/>
            <person name="Jansen H."/>
            <person name="Henkel C."/>
            <person name="Chen W.J."/>
            <person name="Zahm M."/>
            <person name="Cabau C."/>
            <person name="Klopp C."/>
            <person name="Thompson A.W."/>
            <person name="Robinson-Rechavi M."/>
            <person name="Braasch I."/>
            <person name="Lecointre G."/>
            <person name="Bobe J."/>
            <person name="Postlethwait J.H."/>
            <person name="Berthelot C."/>
            <person name="Roest Crollius H."/>
            <person name="Guiguen Y."/>
        </authorList>
    </citation>
    <scope>NUCLEOTIDE SEQUENCE</scope>
    <source>
        <strain evidence="20">Concon-B</strain>
    </source>
</reference>
<dbReference type="Pfam" id="PF00777">
    <property type="entry name" value="Glyco_transf_29"/>
    <property type="match status" value="1"/>
</dbReference>
<evidence type="ECO:0000256" key="5">
    <source>
        <dbReference type="ARBA" id="ARBA00022679"/>
    </source>
</evidence>
<keyword evidence="21" id="KW-1185">Reference proteome</keyword>
<evidence type="ECO:0000256" key="17">
    <source>
        <dbReference type="ARBA" id="ARBA00034329"/>
    </source>
</evidence>
<keyword evidence="11" id="KW-1015">Disulfide bond</keyword>
<evidence type="ECO:0000256" key="10">
    <source>
        <dbReference type="ARBA" id="ARBA00023136"/>
    </source>
</evidence>
<dbReference type="FunFam" id="3.90.1480.20:FF:000010">
    <property type="entry name" value="ST6 beta-galactoside alpha-2,6-sialyltransferase 2"/>
    <property type="match status" value="1"/>
</dbReference>
<evidence type="ECO:0000256" key="4">
    <source>
        <dbReference type="ARBA" id="ARBA00022676"/>
    </source>
</evidence>
<evidence type="ECO:0000313" key="20">
    <source>
        <dbReference type="EMBL" id="KAJ8256126.1"/>
    </source>
</evidence>
<dbReference type="EC" id="2.4.3.1" evidence="17"/>
<comment type="catalytic activity">
    <reaction evidence="16">
        <text>a beta-D-galactoside + CMP-N-acetyl-beta-neuraminate = an N-acetyl-alpha-neuraminyl-(2-&gt;6)-beta-D-galactosyl derivative + CMP + H(+)</text>
        <dbReference type="Rhea" id="RHEA:52104"/>
        <dbReference type="ChEBI" id="CHEBI:15378"/>
        <dbReference type="ChEBI" id="CHEBI:28034"/>
        <dbReference type="ChEBI" id="CHEBI:57812"/>
        <dbReference type="ChEBI" id="CHEBI:60377"/>
        <dbReference type="ChEBI" id="CHEBI:136398"/>
        <dbReference type="EC" id="2.4.3.1"/>
    </reaction>
</comment>
<comment type="function">
    <text evidence="18">Transfers sialic acid from the donor of substrate CMP-sialic acid to galactose containing acceptor substrates.</text>
</comment>
<evidence type="ECO:0000256" key="19">
    <source>
        <dbReference type="SAM" id="MobiDB-lite"/>
    </source>
</evidence>
<evidence type="ECO:0000256" key="18">
    <source>
        <dbReference type="ARBA" id="ARBA00060076"/>
    </source>
</evidence>